<dbReference type="VEuPathDB" id="FungiDB:JI435_083940"/>
<name>Q0UIM0_PHANO</name>
<dbReference type="GeneID" id="5975605"/>
<sequence>MPRRKINWLYWPDTLPPSDDADDNLTRDGVASRPDIEDTTLIDWGLGQSELVESGSTVDLLCMEGATPHWEHNVSDEDLKALLQLPEDKPEARSIRMCFLSTRQTDAGWLPGNFSIRPETIRTLRKAGLSDVLLTNLYSKHGNWSRMANQQYVRYDQDKTLKSFEYCYQYRCGWDNGVGYIHCVRGQHRTTYFCINYPSTAVKRLRLAMKFEPNIVYRDFFVDTLVANESSGQWQANIHHRRQLLQKYESQYEDGNINYHSSTVGLHKLSRHWLTLGQDCTDFYLQLKFLRSTYDIYMKTLESQSPVWAVDTTVDIRESFDLFSSQCDVFVRWARTYHERTNLRINLLFHLANQRESRTSTEIASLTAKPIVDRRVLIRSKVAEQTQRDSASMITIAAMTMLFLPGTFVSAVLSTTFFDFDSDGISVSRKWWILLAATIPLTILVFCIWLYWRANRLERTASRDSASPSKPW</sequence>
<dbReference type="Gene3D" id="1.20.58.340">
    <property type="entry name" value="Magnesium transport protein CorA, transmembrane region"/>
    <property type="match status" value="1"/>
</dbReference>
<keyword evidence="1" id="KW-0812">Transmembrane</keyword>
<gene>
    <name evidence="2" type="ORF">SNOG_08394</name>
</gene>
<proteinExistence type="predicted"/>
<keyword evidence="1" id="KW-1133">Transmembrane helix</keyword>
<dbReference type="InParanoid" id="Q0UIM0"/>
<evidence type="ECO:0000313" key="3">
    <source>
        <dbReference type="Proteomes" id="UP000001055"/>
    </source>
</evidence>
<dbReference type="HOGENOM" id="CLU_578856_0_0_1"/>
<dbReference type="RefSeq" id="XP_001798707.1">
    <property type="nucleotide sequence ID" value="XM_001798655.1"/>
</dbReference>
<dbReference type="EMBL" id="CH445336">
    <property type="protein sequence ID" value="EAT84670.1"/>
    <property type="molecule type" value="Genomic_DNA"/>
</dbReference>
<evidence type="ECO:0000256" key="1">
    <source>
        <dbReference type="SAM" id="Phobius"/>
    </source>
</evidence>
<organism evidence="2 3">
    <name type="scientific">Phaeosphaeria nodorum (strain SN15 / ATCC MYA-4574 / FGSC 10173)</name>
    <name type="common">Glume blotch fungus</name>
    <name type="synonym">Parastagonospora nodorum</name>
    <dbReference type="NCBI Taxonomy" id="321614"/>
    <lineage>
        <taxon>Eukaryota</taxon>
        <taxon>Fungi</taxon>
        <taxon>Dikarya</taxon>
        <taxon>Ascomycota</taxon>
        <taxon>Pezizomycotina</taxon>
        <taxon>Dothideomycetes</taxon>
        <taxon>Pleosporomycetidae</taxon>
        <taxon>Pleosporales</taxon>
        <taxon>Pleosporineae</taxon>
        <taxon>Phaeosphaeriaceae</taxon>
        <taxon>Parastagonospora</taxon>
    </lineage>
</organism>
<dbReference type="Proteomes" id="UP000001055">
    <property type="component" value="Unassembled WGS sequence"/>
</dbReference>
<keyword evidence="1" id="KW-0472">Membrane</keyword>
<protein>
    <submittedName>
        <fullName evidence="2">Uncharacterized protein</fullName>
    </submittedName>
</protein>
<feature type="transmembrane region" description="Helical" evidence="1">
    <location>
        <begin position="431"/>
        <end position="452"/>
    </location>
</feature>
<reference evidence="3" key="1">
    <citation type="journal article" date="2007" name="Plant Cell">
        <title>Dothideomycete-plant interactions illuminated by genome sequencing and EST analysis of the wheat pathogen Stagonospora nodorum.</title>
        <authorList>
            <person name="Hane J.K."/>
            <person name="Lowe R.G."/>
            <person name="Solomon P.S."/>
            <person name="Tan K.C."/>
            <person name="Schoch C.L."/>
            <person name="Spatafora J.W."/>
            <person name="Crous P.W."/>
            <person name="Kodira C."/>
            <person name="Birren B.W."/>
            <person name="Galagan J.E."/>
            <person name="Torriani S.F."/>
            <person name="McDonald B.A."/>
            <person name="Oliver R.P."/>
        </authorList>
    </citation>
    <scope>NUCLEOTIDE SEQUENCE [LARGE SCALE GENOMIC DNA]</scope>
    <source>
        <strain evidence="3">SN15 / ATCC MYA-4574 / FGSC 10173</strain>
    </source>
</reference>
<dbReference type="KEGG" id="pno:SNOG_08394"/>
<dbReference type="AlphaFoldDB" id="Q0UIM0"/>
<feature type="transmembrane region" description="Helical" evidence="1">
    <location>
        <begin position="391"/>
        <end position="411"/>
    </location>
</feature>
<evidence type="ECO:0000313" key="2">
    <source>
        <dbReference type="EMBL" id="EAT84670.1"/>
    </source>
</evidence>
<dbReference type="OMA" id="NTFIEAT"/>
<dbReference type="eggNOG" id="ENOG502SH5D">
    <property type="taxonomic scope" value="Eukaryota"/>
</dbReference>
<accession>Q0UIM0</accession>